<evidence type="ECO:0000256" key="9">
    <source>
        <dbReference type="SAM" id="SignalP"/>
    </source>
</evidence>
<dbReference type="Pfam" id="PF02321">
    <property type="entry name" value="OEP"/>
    <property type="match status" value="1"/>
</dbReference>
<keyword evidence="8" id="KW-0175">Coiled coil</keyword>
<comment type="similarity">
    <text evidence="2">Belongs to the outer membrane factor (OMF) (TC 1.B.17) family.</text>
</comment>
<dbReference type="GO" id="GO:0009279">
    <property type="term" value="C:cell outer membrane"/>
    <property type="evidence" value="ECO:0007669"/>
    <property type="project" value="UniProtKB-SubCell"/>
</dbReference>
<evidence type="ECO:0000313" key="11">
    <source>
        <dbReference type="Proteomes" id="UP000295334"/>
    </source>
</evidence>
<proteinExistence type="inferred from homology"/>
<evidence type="ECO:0000256" key="4">
    <source>
        <dbReference type="ARBA" id="ARBA00022452"/>
    </source>
</evidence>
<keyword evidence="5" id="KW-0812">Transmembrane</keyword>
<dbReference type="Gene3D" id="1.20.1600.10">
    <property type="entry name" value="Outer membrane efflux proteins (OEP)"/>
    <property type="match status" value="1"/>
</dbReference>
<feature type="chain" id="PRO_5020978120" evidence="9">
    <location>
        <begin position="18"/>
        <end position="414"/>
    </location>
</feature>
<dbReference type="InterPro" id="IPR003423">
    <property type="entry name" value="OMP_efflux"/>
</dbReference>
<evidence type="ECO:0000256" key="6">
    <source>
        <dbReference type="ARBA" id="ARBA00023136"/>
    </source>
</evidence>
<evidence type="ECO:0000256" key="7">
    <source>
        <dbReference type="ARBA" id="ARBA00023237"/>
    </source>
</evidence>
<evidence type="ECO:0000256" key="3">
    <source>
        <dbReference type="ARBA" id="ARBA00022448"/>
    </source>
</evidence>
<sequence length="414" mass="47009">MTRFFFLLLLLSGLRTAAQGPLSLAECEALFQKNNLRLLAAHFNVEAARAQIIQAKLFENPYVTADLNLFNPERHRWLDVGATGQKAVAIQQLVYLGGKRKKGMDLATKNAEAAARELEDLLRHLRFELRQAYFRLYYNEQALVVADRQLAQLDSLVGYYEIQVAKGTLPLRDLVRLQTLQVGVRATRHAMRSENAELRERLALLTTTDTISAVRPAPEEADRYERRLHATLPELEAMALINRADLSWALVQQEAAQVNLRLQQALSVPDLTLGLAYDQRSGPFNNQVNLTIGAPLRLWNRNQGNIRAAQAQSGRAAAVRADYEQTVRREVATAYAQYEAARAHFDSFTPERAVRLDEVYTGMLRNFQRRNVALVEFTDFMESYNEALIHYNNARKTLMESCEQINLTTGTLQF</sequence>
<dbReference type="EMBL" id="SJZI01000052">
    <property type="protein sequence ID" value="TCJ12173.1"/>
    <property type="molecule type" value="Genomic_DNA"/>
</dbReference>
<keyword evidence="7" id="KW-0998">Cell outer membrane</keyword>
<dbReference type="Proteomes" id="UP000295334">
    <property type="component" value="Unassembled WGS sequence"/>
</dbReference>
<dbReference type="SUPFAM" id="SSF56954">
    <property type="entry name" value="Outer membrane efflux proteins (OEP)"/>
    <property type="match status" value="1"/>
</dbReference>
<keyword evidence="3" id="KW-0813">Transport</keyword>
<keyword evidence="9" id="KW-0732">Signal</keyword>
<feature type="coiled-coil region" evidence="8">
    <location>
        <begin position="104"/>
        <end position="131"/>
    </location>
</feature>
<protein>
    <submittedName>
        <fullName evidence="10">TolC family protein</fullName>
    </submittedName>
</protein>
<evidence type="ECO:0000256" key="2">
    <source>
        <dbReference type="ARBA" id="ARBA00007613"/>
    </source>
</evidence>
<dbReference type="PANTHER" id="PTHR30026:SF20">
    <property type="entry name" value="OUTER MEMBRANE PROTEIN TOLC"/>
    <property type="match status" value="1"/>
</dbReference>
<dbReference type="RefSeq" id="WP_131450649.1">
    <property type="nucleotide sequence ID" value="NZ_SJZI01000052.1"/>
</dbReference>
<dbReference type="GO" id="GO:0015288">
    <property type="term" value="F:porin activity"/>
    <property type="evidence" value="ECO:0007669"/>
    <property type="project" value="TreeGrafter"/>
</dbReference>
<dbReference type="OrthoDB" id="9791261at2"/>
<dbReference type="GO" id="GO:0015562">
    <property type="term" value="F:efflux transmembrane transporter activity"/>
    <property type="evidence" value="ECO:0007669"/>
    <property type="project" value="InterPro"/>
</dbReference>
<evidence type="ECO:0000256" key="8">
    <source>
        <dbReference type="SAM" id="Coils"/>
    </source>
</evidence>
<comment type="subcellular location">
    <subcellularLocation>
        <location evidence="1">Cell outer membrane</location>
    </subcellularLocation>
</comment>
<dbReference type="PANTHER" id="PTHR30026">
    <property type="entry name" value="OUTER MEMBRANE PROTEIN TOLC"/>
    <property type="match status" value="1"/>
</dbReference>
<dbReference type="InterPro" id="IPR051906">
    <property type="entry name" value="TolC-like"/>
</dbReference>
<accession>A0A4R1B849</accession>
<keyword evidence="11" id="KW-1185">Reference proteome</keyword>
<keyword evidence="4" id="KW-1134">Transmembrane beta strand</keyword>
<evidence type="ECO:0000313" key="10">
    <source>
        <dbReference type="EMBL" id="TCJ12173.1"/>
    </source>
</evidence>
<organism evidence="10 11">
    <name type="scientific">Flaviaesturariibacter flavus</name>
    <dbReference type="NCBI Taxonomy" id="2502780"/>
    <lineage>
        <taxon>Bacteria</taxon>
        <taxon>Pseudomonadati</taxon>
        <taxon>Bacteroidota</taxon>
        <taxon>Chitinophagia</taxon>
        <taxon>Chitinophagales</taxon>
        <taxon>Chitinophagaceae</taxon>
        <taxon>Flaviaestuariibacter</taxon>
    </lineage>
</organism>
<keyword evidence="6" id="KW-0472">Membrane</keyword>
<gene>
    <name evidence="10" type="ORF">EPD60_16650</name>
</gene>
<name>A0A4R1B849_9BACT</name>
<dbReference type="AlphaFoldDB" id="A0A4R1B849"/>
<feature type="signal peptide" evidence="9">
    <location>
        <begin position="1"/>
        <end position="17"/>
    </location>
</feature>
<dbReference type="GO" id="GO:1990281">
    <property type="term" value="C:efflux pump complex"/>
    <property type="evidence" value="ECO:0007669"/>
    <property type="project" value="TreeGrafter"/>
</dbReference>
<reference evidence="10 11" key="1">
    <citation type="submission" date="2019-03" db="EMBL/GenBank/DDBJ databases">
        <authorList>
            <person name="Kim M.K.M."/>
        </authorList>
    </citation>
    <scope>NUCLEOTIDE SEQUENCE [LARGE SCALE GENOMIC DNA]</scope>
    <source>
        <strain evidence="10 11">17J68-12</strain>
    </source>
</reference>
<comment type="caution">
    <text evidence="10">The sequence shown here is derived from an EMBL/GenBank/DDBJ whole genome shotgun (WGS) entry which is preliminary data.</text>
</comment>
<evidence type="ECO:0000256" key="1">
    <source>
        <dbReference type="ARBA" id="ARBA00004442"/>
    </source>
</evidence>
<evidence type="ECO:0000256" key="5">
    <source>
        <dbReference type="ARBA" id="ARBA00022692"/>
    </source>
</evidence>